<proteinExistence type="predicted"/>
<dbReference type="EnsemblPlants" id="OMERI03G02350.1">
    <property type="protein sequence ID" value="OMERI03G02350.1"/>
    <property type="gene ID" value="OMERI03G02350"/>
</dbReference>
<sequence length="75" mass="8237">MALCSSVFMHFIGKKNSKTKSRLPVLTLRSRMATAALKPKSGNVWGETWLIRPKCPADNTLTSEQMMLGASLVKA</sequence>
<evidence type="ECO:0000313" key="1">
    <source>
        <dbReference type="EnsemblPlants" id="OMERI03G02350.1"/>
    </source>
</evidence>
<dbReference type="Proteomes" id="UP000008021">
    <property type="component" value="Chromosome 3"/>
</dbReference>
<protein>
    <submittedName>
        <fullName evidence="1">Uncharacterized protein</fullName>
    </submittedName>
</protein>
<organism evidence="1">
    <name type="scientific">Oryza meridionalis</name>
    <dbReference type="NCBI Taxonomy" id="40149"/>
    <lineage>
        <taxon>Eukaryota</taxon>
        <taxon>Viridiplantae</taxon>
        <taxon>Streptophyta</taxon>
        <taxon>Embryophyta</taxon>
        <taxon>Tracheophyta</taxon>
        <taxon>Spermatophyta</taxon>
        <taxon>Magnoliopsida</taxon>
        <taxon>Liliopsida</taxon>
        <taxon>Poales</taxon>
        <taxon>Poaceae</taxon>
        <taxon>BOP clade</taxon>
        <taxon>Oryzoideae</taxon>
        <taxon>Oryzeae</taxon>
        <taxon>Oryzinae</taxon>
        <taxon>Oryza</taxon>
    </lineage>
</organism>
<evidence type="ECO:0000313" key="2">
    <source>
        <dbReference type="Proteomes" id="UP000008021"/>
    </source>
</evidence>
<dbReference type="HOGENOM" id="CLU_2675236_0_0_1"/>
<accession>A0A0E0CUP8</accession>
<name>A0A0E0CUP8_9ORYZ</name>
<dbReference type="Gramene" id="OMERI03G02350.1">
    <property type="protein sequence ID" value="OMERI03G02350.1"/>
    <property type="gene ID" value="OMERI03G02350"/>
</dbReference>
<dbReference type="AlphaFoldDB" id="A0A0E0CUP8"/>
<reference evidence="1" key="2">
    <citation type="submission" date="2018-05" db="EMBL/GenBank/DDBJ databases">
        <title>OmerRS3 (Oryza meridionalis Reference Sequence Version 3).</title>
        <authorList>
            <person name="Zhang J."/>
            <person name="Kudrna D."/>
            <person name="Lee S."/>
            <person name="Talag J."/>
            <person name="Welchert J."/>
            <person name="Wing R.A."/>
        </authorList>
    </citation>
    <scope>NUCLEOTIDE SEQUENCE [LARGE SCALE GENOMIC DNA]</scope>
    <source>
        <strain evidence="1">cv. OR44</strain>
    </source>
</reference>
<reference evidence="1" key="1">
    <citation type="submission" date="2015-04" db="UniProtKB">
        <authorList>
            <consortium name="EnsemblPlants"/>
        </authorList>
    </citation>
    <scope>IDENTIFICATION</scope>
</reference>
<keyword evidence="2" id="KW-1185">Reference proteome</keyword>